<reference evidence="2" key="1">
    <citation type="journal article" date="2020" name="mSystems">
        <title>Genome- and Community-Level Interaction Insights into Carbon Utilization and Element Cycling Functions of Hydrothermarchaeota in Hydrothermal Sediment.</title>
        <authorList>
            <person name="Zhou Z."/>
            <person name="Liu Y."/>
            <person name="Xu W."/>
            <person name="Pan J."/>
            <person name="Luo Z.H."/>
            <person name="Li M."/>
        </authorList>
    </citation>
    <scope>NUCLEOTIDE SEQUENCE [LARGE SCALE GENOMIC DNA]</scope>
    <source>
        <strain evidence="2">SpSt-1224</strain>
    </source>
</reference>
<accession>A0A7C2TH77</accession>
<evidence type="ECO:0000256" key="1">
    <source>
        <dbReference type="SAM" id="MobiDB-lite"/>
    </source>
</evidence>
<protein>
    <submittedName>
        <fullName evidence="2">Uncharacterized protein</fullName>
    </submittedName>
</protein>
<organism evidence="2">
    <name type="scientific">Desulfurivibrio alkaliphilus</name>
    <dbReference type="NCBI Taxonomy" id="427923"/>
    <lineage>
        <taxon>Bacteria</taxon>
        <taxon>Pseudomonadati</taxon>
        <taxon>Thermodesulfobacteriota</taxon>
        <taxon>Desulfobulbia</taxon>
        <taxon>Desulfobulbales</taxon>
        <taxon>Desulfobulbaceae</taxon>
        <taxon>Desulfurivibrio</taxon>
    </lineage>
</organism>
<gene>
    <name evidence="2" type="ORF">ENN98_03135</name>
</gene>
<sequence>MDVEMVFTRCEAPEGMARLIEQYANMVQPFKSEGAAEGGPVGSLMASAGPEAGGPKPRRNLNVVKMNTKATAEVKK</sequence>
<name>A0A7C2TH77_9BACT</name>
<evidence type="ECO:0000313" key="2">
    <source>
        <dbReference type="EMBL" id="HET97687.1"/>
    </source>
</evidence>
<comment type="caution">
    <text evidence="2">The sequence shown here is derived from an EMBL/GenBank/DDBJ whole genome shotgun (WGS) entry which is preliminary data.</text>
</comment>
<dbReference type="Proteomes" id="UP000885986">
    <property type="component" value="Unassembled WGS sequence"/>
</dbReference>
<dbReference type="EMBL" id="DSDS01000070">
    <property type="protein sequence ID" value="HET97687.1"/>
    <property type="molecule type" value="Genomic_DNA"/>
</dbReference>
<feature type="region of interest" description="Disordered" evidence="1">
    <location>
        <begin position="34"/>
        <end position="62"/>
    </location>
</feature>
<dbReference type="AlphaFoldDB" id="A0A7C2TH77"/>
<proteinExistence type="predicted"/>